<comment type="caution">
    <text evidence="2">The sequence shown here is derived from an EMBL/GenBank/DDBJ whole genome shotgun (WGS) entry which is preliminary data.</text>
</comment>
<reference evidence="2" key="2">
    <citation type="submission" date="2021-02" db="EMBL/GenBank/DDBJ databases">
        <authorList>
            <person name="Kimball J.A."/>
            <person name="Haas M.W."/>
            <person name="Macchietto M."/>
            <person name="Kono T."/>
            <person name="Duquette J."/>
            <person name="Shao M."/>
        </authorList>
    </citation>
    <scope>NUCLEOTIDE SEQUENCE</scope>
    <source>
        <tissue evidence="2">Fresh leaf tissue</tissue>
    </source>
</reference>
<reference evidence="2" key="1">
    <citation type="journal article" date="2021" name="bioRxiv">
        <title>Whole Genome Assembly and Annotation of Northern Wild Rice, Zizania palustris L., Supports a Whole Genome Duplication in the Zizania Genus.</title>
        <authorList>
            <person name="Haas M."/>
            <person name="Kono T."/>
            <person name="Macchietto M."/>
            <person name="Millas R."/>
            <person name="McGilp L."/>
            <person name="Shao M."/>
            <person name="Duquette J."/>
            <person name="Hirsch C.N."/>
            <person name="Kimball J."/>
        </authorList>
    </citation>
    <scope>NUCLEOTIDE SEQUENCE</scope>
    <source>
        <tissue evidence="2">Fresh leaf tissue</tissue>
    </source>
</reference>
<feature type="compositionally biased region" description="Gly residues" evidence="1">
    <location>
        <begin position="90"/>
        <end position="101"/>
    </location>
</feature>
<evidence type="ECO:0000256" key="1">
    <source>
        <dbReference type="SAM" id="MobiDB-lite"/>
    </source>
</evidence>
<dbReference type="Proteomes" id="UP000729402">
    <property type="component" value="Unassembled WGS sequence"/>
</dbReference>
<proteinExistence type="predicted"/>
<evidence type="ECO:0000313" key="2">
    <source>
        <dbReference type="EMBL" id="KAG8093543.1"/>
    </source>
</evidence>
<name>A0A8J5WUX3_ZIZPA</name>
<gene>
    <name evidence="2" type="ORF">GUJ93_ZPchr0012g21484</name>
</gene>
<sequence length="101" mass="10235">MVLTQQIGWKSGSVPAAPEVASGYDGGQRLGRQSALDLEAGWGGMTLEPGGRAGRAAVSRRRRPTGGAWSCAAGDGSREGRGGPTLKPRGGAGQLYGGGRR</sequence>
<organism evidence="2 3">
    <name type="scientific">Zizania palustris</name>
    <name type="common">Northern wild rice</name>
    <dbReference type="NCBI Taxonomy" id="103762"/>
    <lineage>
        <taxon>Eukaryota</taxon>
        <taxon>Viridiplantae</taxon>
        <taxon>Streptophyta</taxon>
        <taxon>Embryophyta</taxon>
        <taxon>Tracheophyta</taxon>
        <taxon>Spermatophyta</taxon>
        <taxon>Magnoliopsida</taxon>
        <taxon>Liliopsida</taxon>
        <taxon>Poales</taxon>
        <taxon>Poaceae</taxon>
        <taxon>BOP clade</taxon>
        <taxon>Oryzoideae</taxon>
        <taxon>Oryzeae</taxon>
        <taxon>Zizaniinae</taxon>
        <taxon>Zizania</taxon>
    </lineage>
</organism>
<dbReference type="EMBL" id="JAAALK010000080">
    <property type="protein sequence ID" value="KAG8093543.1"/>
    <property type="molecule type" value="Genomic_DNA"/>
</dbReference>
<keyword evidence="3" id="KW-1185">Reference proteome</keyword>
<protein>
    <submittedName>
        <fullName evidence="2">Uncharacterized protein</fullName>
    </submittedName>
</protein>
<feature type="region of interest" description="Disordered" evidence="1">
    <location>
        <begin position="49"/>
        <end position="101"/>
    </location>
</feature>
<evidence type="ECO:0000313" key="3">
    <source>
        <dbReference type="Proteomes" id="UP000729402"/>
    </source>
</evidence>
<dbReference type="AlphaFoldDB" id="A0A8J5WUX3"/>
<accession>A0A8J5WUX3</accession>